<accession>A0A1L7CRT9</accession>
<feature type="region of interest" description="Disordered" evidence="1">
    <location>
        <begin position="1"/>
        <end position="22"/>
    </location>
</feature>
<sequence>MSDSTQINRPAERYGAARRPVDKSNRRTGRAVILAVLFVAIVTVVLFAQFISQRQDADVTASMTNFERVEDDTLAMSIDVTRDDVDKPSYCIVTALNYDKAEVGRRDVVIPAGGPETQRIDVEITTRDLPVSGSVYGCSTNMPAFLGH</sequence>
<dbReference type="RefSeq" id="WP_075663553.1">
    <property type="nucleotide sequence ID" value="NZ_CP009247.1"/>
</dbReference>
<gene>
    <name evidence="3" type="ORF">CFRA_03990</name>
</gene>
<keyword evidence="2" id="KW-0812">Transmembrane</keyword>
<dbReference type="AlphaFoldDB" id="A0A1L7CRT9"/>
<name>A0A1L7CRT9_9CORY</name>
<dbReference type="KEGG" id="cfk:CFRA_03990"/>
<feature type="transmembrane region" description="Helical" evidence="2">
    <location>
        <begin position="31"/>
        <end position="51"/>
    </location>
</feature>
<organism evidence="3 4">
    <name type="scientific">Corynebacterium frankenforstense DSM 45800</name>
    <dbReference type="NCBI Taxonomy" id="1437875"/>
    <lineage>
        <taxon>Bacteria</taxon>
        <taxon>Bacillati</taxon>
        <taxon>Actinomycetota</taxon>
        <taxon>Actinomycetes</taxon>
        <taxon>Mycobacteriales</taxon>
        <taxon>Corynebacteriaceae</taxon>
        <taxon>Corynebacterium</taxon>
    </lineage>
</organism>
<dbReference type="Proteomes" id="UP000185434">
    <property type="component" value="Chromosome"/>
</dbReference>
<dbReference type="STRING" id="1437875.CFRA_03990"/>
<evidence type="ECO:0008006" key="5">
    <source>
        <dbReference type="Google" id="ProtNLM"/>
    </source>
</evidence>
<reference evidence="3 4" key="1">
    <citation type="submission" date="2014-08" db="EMBL/GenBank/DDBJ databases">
        <title>Complete genome sequence of Corynebacterium frankenforstense ST18(T) (=DSM 45800(T)), isolated from raw cow milk.</title>
        <authorList>
            <person name="Ruckert C."/>
            <person name="Albersmeier A."/>
            <person name="Winkler A."/>
            <person name="Lipski A."/>
            <person name="Kalinowski J."/>
        </authorList>
    </citation>
    <scope>NUCLEOTIDE SEQUENCE [LARGE SCALE GENOMIC DNA]</scope>
    <source>
        <strain evidence="3 4">ST18</strain>
    </source>
</reference>
<proteinExistence type="predicted"/>
<keyword evidence="2" id="KW-1133">Transmembrane helix</keyword>
<keyword evidence="2" id="KW-0472">Membrane</keyword>
<keyword evidence="4" id="KW-1185">Reference proteome</keyword>
<evidence type="ECO:0000256" key="1">
    <source>
        <dbReference type="SAM" id="MobiDB-lite"/>
    </source>
</evidence>
<protein>
    <recommendedName>
        <fullName evidence="5">DUF4307 domain-containing protein</fullName>
    </recommendedName>
</protein>
<dbReference type="InterPro" id="IPR025443">
    <property type="entry name" value="DUF4307"/>
</dbReference>
<dbReference type="Pfam" id="PF14155">
    <property type="entry name" value="DUF4307"/>
    <property type="match status" value="1"/>
</dbReference>
<evidence type="ECO:0000313" key="3">
    <source>
        <dbReference type="EMBL" id="APT88574.1"/>
    </source>
</evidence>
<evidence type="ECO:0000313" key="4">
    <source>
        <dbReference type="Proteomes" id="UP000185434"/>
    </source>
</evidence>
<evidence type="ECO:0000256" key="2">
    <source>
        <dbReference type="SAM" id="Phobius"/>
    </source>
</evidence>
<dbReference type="EMBL" id="CP009247">
    <property type="protein sequence ID" value="APT88574.1"/>
    <property type="molecule type" value="Genomic_DNA"/>
</dbReference>